<organism evidence="1 2">
    <name type="scientific">Legionella quinlivanii</name>
    <dbReference type="NCBI Taxonomy" id="45073"/>
    <lineage>
        <taxon>Bacteria</taxon>
        <taxon>Pseudomonadati</taxon>
        <taxon>Pseudomonadota</taxon>
        <taxon>Gammaproteobacteria</taxon>
        <taxon>Legionellales</taxon>
        <taxon>Legionellaceae</taxon>
        <taxon>Legionella</taxon>
    </lineage>
</organism>
<comment type="caution">
    <text evidence="1">The sequence shown here is derived from an EMBL/GenBank/DDBJ whole genome shotgun (WGS) entry which is preliminary data.</text>
</comment>
<gene>
    <name evidence="1" type="ORF">B1207_06380</name>
</gene>
<accession>A0A364LKB0</accession>
<name>A0A364LKB0_9GAMM</name>
<sequence length="91" mass="10691">MEVKLLFQVRLDQEARRYHKIVVESNDCHAQISTLRRYQKKEIACDYSKRLIILIHILESSSVSLIFDSLADWMALTKKLMFSVSFLKGKD</sequence>
<evidence type="ECO:0000313" key="2">
    <source>
        <dbReference type="Proteomes" id="UP000249458"/>
    </source>
</evidence>
<reference evidence="1 2" key="1">
    <citation type="submission" date="2017-02" db="EMBL/GenBank/DDBJ databases">
        <title>Legionella quilivanii strain from human: case report and whole genome sequencing analysis.</title>
        <authorList>
            <person name="Lalancette C."/>
            <person name="Leduc J.-M."/>
            <person name="Levesque S."/>
            <person name="Fournier E."/>
            <person name="Saoud J."/>
            <person name="Faucher S.P."/>
            <person name="Bernard K."/>
            <person name="Martineau C."/>
            <person name="Longtin J."/>
        </authorList>
    </citation>
    <scope>NUCLEOTIDE SEQUENCE [LARGE SCALE GENOMIC DNA]</scope>
    <source>
        <strain evidence="1 2">ID143958</strain>
    </source>
</reference>
<dbReference type="AlphaFoldDB" id="A0A364LKB0"/>
<evidence type="ECO:0000313" key="1">
    <source>
        <dbReference type="EMBL" id="RAP37046.1"/>
    </source>
</evidence>
<dbReference type="EMBL" id="MVJN01000004">
    <property type="protein sequence ID" value="RAP37046.1"/>
    <property type="molecule type" value="Genomic_DNA"/>
</dbReference>
<proteinExistence type="predicted"/>
<protein>
    <submittedName>
        <fullName evidence="1">Uncharacterized protein</fullName>
    </submittedName>
</protein>
<dbReference type="Proteomes" id="UP000249458">
    <property type="component" value="Unassembled WGS sequence"/>
</dbReference>